<dbReference type="InterPro" id="IPR007742">
    <property type="entry name" value="NosD_dom"/>
</dbReference>
<keyword evidence="3" id="KW-0833">Ubl conjugation pathway</keyword>
<dbReference type="InterPro" id="IPR026464">
    <property type="entry name" value="NosD_copper_fam"/>
</dbReference>
<dbReference type="InterPro" id="IPR051550">
    <property type="entry name" value="SCF-Subunits/Alg-Epimerases"/>
</dbReference>
<evidence type="ECO:0000256" key="2">
    <source>
        <dbReference type="ARBA" id="ARBA00022737"/>
    </source>
</evidence>
<keyword evidence="6" id="KW-1185">Reference proteome</keyword>
<dbReference type="SUPFAM" id="SSF51126">
    <property type="entry name" value="Pectin lyase-like"/>
    <property type="match status" value="1"/>
</dbReference>
<dbReference type="EMBL" id="JBHSWU010000003">
    <property type="protein sequence ID" value="MFC6723069.1"/>
    <property type="molecule type" value="Genomic_DNA"/>
</dbReference>
<evidence type="ECO:0000256" key="3">
    <source>
        <dbReference type="ARBA" id="ARBA00022786"/>
    </source>
</evidence>
<gene>
    <name evidence="5" type="primary">nosD</name>
    <name evidence="5" type="ORF">ACFQE1_01415</name>
</gene>
<proteinExistence type="predicted"/>
<dbReference type="SMART" id="SM00710">
    <property type="entry name" value="PbH1"/>
    <property type="match status" value="9"/>
</dbReference>
<feature type="domain" description="Periplasmic copper-binding protein NosD beta helix" evidence="4">
    <location>
        <begin position="180"/>
        <end position="379"/>
    </location>
</feature>
<dbReference type="NCBIfam" id="TIGR03804">
    <property type="entry name" value="para_beta_helix"/>
    <property type="match status" value="3"/>
</dbReference>
<comment type="caution">
    <text evidence="5">The sequence shown here is derived from an EMBL/GenBank/DDBJ whole genome shotgun (WGS) entry which is preliminary data.</text>
</comment>
<dbReference type="PANTHER" id="PTHR22990">
    <property type="entry name" value="F-BOX ONLY PROTEIN"/>
    <property type="match status" value="1"/>
</dbReference>
<dbReference type="Gene3D" id="2.160.20.10">
    <property type="entry name" value="Single-stranded right-handed beta-helix, Pectin lyase-like"/>
    <property type="match status" value="2"/>
</dbReference>
<dbReference type="AlphaFoldDB" id="A0ABD5RUI7"/>
<dbReference type="InterPro" id="IPR012334">
    <property type="entry name" value="Pectin_lyas_fold"/>
</dbReference>
<dbReference type="InterPro" id="IPR006626">
    <property type="entry name" value="PbH1"/>
</dbReference>
<organism evidence="5 6">
    <name type="scientific">Halobium palmae</name>
    <dbReference type="NCBI Taxonomy" id="1776492"/>
    <lineage>
        <taxon>Archaea</taxon>
        <taxon>Methanobacteriati</taxon>
        <taxon>Methanobacteriota</taxon>
        <taxon>Stenosarchaea group</taxon>
        <taxon>Halobacteria</taxon>
        <taxon>Halobacteriales</taxon>
        <taxon>Haloferacaceae</taxon>
        <taxon>Halobium</taxon>
    </lineage>
</organism>
<evidence type="ECO:0000313" key="5">
    <source>
        <dbReference type="EMBL" id="MFC6723069.1"/>
    </source>
</evidence>
<dbReference type="InterPro" id="IPR011050">
    <property type="entry name" value="Pectin_lyase_fold/virulence"/>
</dbReference>
<dbReference type="InterPro" id="IPR022441">
    <property type="entry name" value="Para_beta_helix_rpt-2"/>
</dbReference>
<name>A0ABD5RUI7_9EURY</name>
<evidence type="ECO:0000313" key="6">
    <source>
        <dbReference type="Proteomes" id="UP001596328"/>
    </source>
</evidence>
<protein>
    <submittedName>
        <fullName evidence="5">Nitrous oxide reductase family maturation protein NosD</fullName>
    </submittedName>
</protein>
<dbReference type="NCBIfam" id="TIGR04247">
    <property type="entry name" value="NosD_copper_fam"/>
    <property type="match status" value="1"/>
</dbReference>
<dbReference type="Pfam" id="PF05048">
    <property type="entry name" value="NosD"/>
    <property type="match status" value="1"/>
</dbReference>
<reference evidence="5 6" key="1">
    <citation type="journal article" date="2019" name="Int. J. Syst. Evol. Microbiol.">
        <title>The Global Catalogue of Microorganisms (GCM) 10K type strain sequencing project: providing services to taxonomists for standard genome sequencing and annotation.</title>
        <authorList>
            <consortium name="The Broad Institute Genomics Platform"/>
            <consortium name="The Broad Institute Genome Sequencing Center for Infectious Disease"/>
            <person name="Wu L."/>
            <person name="Ma J."/>
        </authorList>
    </citation>
    <scope>NUCLEOTIDE SEQUENCE [LARGE SCALE GENOMIC DNA]</scope>
    <source>
        <strain evidence="5 6">NBRC 111368</strain>
    </source>
</reference>
<dbReference type="Proteomes" id="UP001596328">
    <property type="component" value="Unassembled WGS sequence"/>
</dbReference>
<evidence type="ECO:0000259" key="4">
    <source>
        <dbReference type="Pfam" id="PF05048"/>
    </source>
</evidence>
<comment type="pathway">
    <text evidence="1">Protein modification; protein ubiquitination.</text>
</comment>
<keyword evidence="2" id="KW-0677">Repeat</keyword>
<accession>A0ABD5RUI7</accession>
<sequence>MNHTTERWFAVLAVVVLLASGLAVVAGPTQARSSGDIEFDPTVPDDYSFSAPTTPGQATVNGHTFGSLQSAVDAAEPGDTVRLRGRFDETVVVNTSNLTLVSEPGHLAQLNGTGVGDVLTLNGDRVTVQRVWIHNSGYDPAGNDAGIWVNSTNATIVDSRVTAVTFGIWIDGVNGVRIDDNTIVGRESVRPLSNRGNGIQVWKTEDSRLTDNRITDVRDGIYYSWASNVTARNNTMWGLRYGVHYMYSDDSRLENNTAFDNDVGYALMLSERIQVVNNTAVNNTGTSGHGILLKRIDHSVIEGNEVVDNGNGLYVFNSVNNSIAGNLILENRVGVHLTAGSIDERVYGNSFINNDNAVRAVIGELVAWNASDRGNYWSGARRSDADHDGINEVRYRPAGLVDHLVYQHPQATVFAASPAFDAIRRAESSFPVIQAPGVVDHYPLRDPPHHNWRHYYARNRS</sequence>
<evidence type="ECO:0000256" key="1">
    <source>
        <dbReference type="ARBA" id="ARBA00004906"/>
    </source>
</evidence>
<dbReference type="PANTHER" id="PTHR22990:SF15">
    <property type="entry name" value="F-BOX ONLY PROTEIN 10"/>
    <property type="match status" value="1"/>
</dbReference>